<keyword evidence="1" id="KW-0812">Transmembrane</keyword>
<organism evidence="2 3">
    <name type="scientific">Spirosoma arboris</name>
    <dbReference type="NCBI Taxonomy" id="2682092"/>
    <lineage>
        <taxon>Bacteria</taxon>
        <taxon>Pseudomonadati</taxon>
        <taxon>Bacteroidota</taxon>
        <taxon>Cytophagia</taxon>
        <taxon>Cytophagales</taxon>
        <taxon>Cytophagaceae</taxon>
        <taxon>Spirosoma</taxon>
    </lineage>
</organism>
<accession>A0A7K1SHP6</accession>
<dbReference type="RefSeq" id="WP_157587998.1">
    <property type="nucleotide sequence ID" value="NZ_WPIN01000010.1"/>
</dbReference>
<dbReference type="AlphaFoldDB" id="A0A7K1SHP6"/>
<keyword evidence="1" id="KW-0472">Membrane</keyword>
<gene>
    <name evidence="2" type="ORF">GO755_24800</name>
</gene>
<proteinExistence type="predicted"/>
<protein>
    <submittedName>
        <fullName evidence="2">Uncharacterized protein</fullName>
    </submittedName>
</protein>
<dbReference type="Proteomes" id="UP000436006">
    <property type="component" value="Unassembled WGS sequence"/>
</dbReference>
<evidence type="ECO:0000313" key="2">
    <source>
        <dbReference type="EMBL" id="MVM33283.1"/>
    </source>
</evidence>
<keyword evidence="3" id="KW-1185">Reference proteome</keyword>
<reference evidence="2 3" key="1">
    <citation type="submission" date="2019-12" db="EMBL/GenBank/DDBJ databases">
        <title>Spirosoma sp. HMF4905 genome sequencing and assembly.</title>
        <authorList>
            <person name="Kang H."/>
            <person name="Cha I."/>
            <person name="Kim H."/>
            <person name="Joh K."/>
        </authorList>
    </citation>
    <scope>NUCLEOTIDE SEQUENCE [LARGE SCALE GENOMIC DNA]</scope>
    <source>
        <strain evidence="2 3">HMF4905</strain>
    </source>
</reference>
<evidence type="ECO:0000256" key="1">
    <source>
        <dbReference type="SAM" id="Phobius"/>
    </source>
</evidence>
<dbReference type="EMBL" id="WPIN01000010">
    <property type="protein sequence ID" value="MVM33283.1"/>
    <property type="molecule type" value="Genomic_DNA"/>
</dbReference>
<feature type="transmembrane region" description="Helical" evidence="1">
    <location>
        <begin position="6"/>
        <end position="27"/>
    </location>
</feature>
<name>A0A7K1SHP6_9BACT</name>
<comment type="caution">
    <text evidence="2">The sequence shown here is derived from an EMBL/GenBank/DDBJ whole genome shotgun (WGS) entry which is preliminary data.</text>
</comment>
<evidence type="ECO:0000313" key="3">
    <source>
        <dbReference type="Proteomes" id="UP000436006"/>
    </source>
</evidence>
<keyword evidence="1" id="KW-1133">Transmembrane helix</keyword>
<sequence>MNLQTLRPFVVASVWLLLAAGSVRWAVYRVATRRGSGLQTIINHGSTSTALDPYVVSHSNLSRATIIRLASPAR</sequence>